<evidence type="ECO:0000313" key="1">
    <source>
        <dbReference type="EMBL" id="PAN04126.1"/>
    </source>
</evidence>
<dbReference type="AlphaFoldDB" id="A0A2S3GLD5"/>
<gene>
    <name evidence="1" type="ORF">PAHAL_1G044200</name>
</gene>
<organism evidence="1">
    <name type="scientific">Panicum hallii</name>
    <dbReference type="NCBI Taxonomy" id="206008"/>
    <lineage>
        <taxon>Eukaryota</taxon>
        <taxon>Viridiplantae</taxon>
        <taxon>Streptophyta</taxon>
        <taxon>Embryophyta</taxon>
        <taxon>Tracheophyta</taxon>
        <taxon>Spermatophyta</taxon>
        <taxon>Magnoliopsida</taxon>
        <taxon>Liliopsida</taxon>
        <taxon>Poales</taxon>
        <taxon>Poaceae</taxon>
        <taxon>PACMAD clade</taxon>
        <taxon>Panicoideae</taxon>
        <taxon>Panicodae</taxon>
        <taxon>Paniceae</taxon>
        <taxon>Panicinae</taxon>
        <taxon>Panicum</taxon>
        <taxon>Panicum sect. Panicum</taxon>
    </lineage>
</organism>
<accession>A0A2S3GLD5</accession>
<reference evidence="1" key="1">
    <citation type="submission" date="2018-04" db="EMBL/GenBank/DDBJ databases">
        <title>WGS assembly of Panicum hallii.</title>
        <authorList>
            <person name="Lovell J."/>
            <person name="Jenkins J."/>
            <person name="Lowry D."/>
            <person name="Mamidi S."/>
            <person name="Sreedasyam A."/>
            <person name="Weng X."/>
            <person name="Barry K."/>
            <person name="Bonette J."/>
            <person name="Campitelli B."/>
            <person name="Daum C."/>
            <person name="Gordon S."/>
            <person name="Gould B."/>
            <person name="Lipzen A."/>
            <person name="Macqueen A."/>
            <person name="Palacio-Mejia J."/>
            <person name="Plott C."/>
            <person name="Shakirov E."/>
            <person name="Shu S."/>
            <person name="Yoshinaga Y."/>
            <person name="Zane M."/>
            <person name="Rokhsar D."/>
            <person name="Grimwood J."/>
            <person name="Schmutz J."/>
            <person name="Juenger T."/>
        </authorList>
    </citation>
    <scope>NUCLEOTIDE SEQUENCE [LARGE SCALE GENOMIC DNA]</scope>
    <source>
        <strain evidence="1">FIL2</strain>
    </source>
</reference>
<dbReference type="Proteomes" id="UP000243499">
    <property type="component" value="Chromosome 1"/>
</dbReference>
<proteinExistence type="predicted"/>
<protein>
    <submittedName>
        <fullName evidence="1">Uncharacterized protein</fullName>
    </submittedName>
</protein>
<sequence>MVWRARNRVRRTSELRVGRIYRFFPTHFPRSPDCCARLRPGAGGAPRAGGPPDVVAARGLPNPEGPSGGVVIPSSPSIPADPTCGSGGQIHEWRRLEAELAARAVPDCLCGRRWRLGVLQCCCLIACVLAVRPCGAASERECGTPVCRRAQADSRRTRT</sequence>
<name>A0A2S3GLD5_9POAL</name>
<dbReference type="Gramene" id="PAN04126">
    <property type="protein sequence ID" value="PAN04126"/>
    <property type="gene ID" value="PAHAL_1G044200"/>
</dbReference>
<dbReference type="EMBL" id="CM008046">
    <property type="protein sequence ID" value="PAN04126.1"/>
    <property type="molecule type" value="Genomic_DNA"/>
</dbReference>